<dbReference type="SUPFAM" id="SSF53335">
    <property type="entry name" value="S-adenosyl-L-methionine-dependent methyltransferases"/>
    <property type="match status" value="1"/>
</dbReference>
<dbReference type="InterPro" id="IPR029063">
    <property type="entry name" value="SAM-dependent_MTases_sf"/>
</dbReference>
<name>A0ABW3A676_9ACTN</name>
<dbReference type="GO" id="GO:0032259">
    <property type="term" value="P:methylation"/>
    <property type="evidence" value="ECO:0007669"/>
    <property type="project" value="UniProtKB-KW"/>
</dbReference>
<dbReference type="GO" id="GO:0008168">
    <property type="term" value="F:methyltransferase activity"/>
    <property type="evidence" value="ECO:0007669"/>
    <property type="project" value="UniProtKB-KW"/>
</dbReference>
<dbReference type="Proteomes" id="UP001597053">
    <property type="component" value="Unassembled WGS sequence"/>
</dbReference>
<keyword evidence="1" id="KW-0808">Transferase</keyword>
<keyword evidence="2" id="KW-1185">Reference proteome</keyword>
<protein>
    <submittedName>
        <fullName evidence="1">Class I SAM-dependent methyltransferase</fullName>
    </submittedName>
</protein>
<accession>A0ABW3A676</accession>
<evidence type="ECO:0000313" key="1">
    <source>
        <dbReference type="EMBL" id="MFD0786413.1"/>
    </source>
</evidence>
<proteinExistence type="predicted"/>
<organism evidence="1 2">
    <name type="scientific">Micromonospora azadirachtae</name>
    <dbReference type="NCBI Taxonomy" id="1970735"/>
    <lineage>
        <taxon>Bacteria</taxon>
        <taxon>Bacillati</taxon>
        <taxon>Actinomycetota</taxon>
        <taxon>Actinomycetes</taxon>
        <taxon>Micromonosporales</taxon>
        <taxon>Micromonosporaceae</taxon>
        <taxon>Micromonospora</taxon>
    </lineage>
</organism>
<dbReference type="EMBL" id="JBHTHM010001341">
    <property type="protein sequence ID" value="MFD0786413.1"/>
    <property type="molecule type" value="Genomic_DNA"/>
</dbReference>
<keyword evidence="1" id="KW-0489">Methyltransferase</keyword>
<feature type="non-terminal residue" evidence="1">
    <location>
        <position position="61"/>
    </location>
</feature>
<sequence length="61" mass="6589">MLTPEIMDYYRQGGERDRLAAGAGRLEFLRTWDVLTRVLPDPPAVVLDVGGATGVYAGPLA</sequence>
<evidence type="ECO:0000313" key="2">
    <source>
        <dbReference type="Proteomes" id="UP001597053"/>
    </source>
</evidence>
<reference evidence="2" key="1">
    <citation type="journal article" date="2019" name="Int. J. Syst. Evol. Microbiol.">
        <title>The Global Catalogue of Microorganisms (GCM) 10K type strain sequencing project: providing services to taxonomists for standard genome sequencing and annotation.</title>
        <authorList>
            <consortium name="The Broad Institute Genomics Platform"/>
            <consortium name="The Broad Institute Genome Sequencing Center for Infectious Disease"/>
            <person name="Wu L."/>
            <person name="Ma J."/>
        </authorList>
    </citation>
    <scope>NUCLEOTIDE SEQUENCE [LARGE SCALE GENOMIC DNA]</scope>
    <source>
        <strain evidence="2">JCM 32148</strain>
    </source>
</reference>
<comment type="caution">
    <text evidence="1">The sequence shown here is derived from an EMBL/GenBank/DDBJ whole genome shotgun (WGS) entry which is preliminary data.</text>
</comment>
<gene>
    <name evidence="1" type="ORF">ACFQZ8_21140</name>
</gene>